<feature type="non-terminal residue" evidence="1">
    <location>
        <position position="115"/>
    </location>
</feature>
<gene>
    <name evidence="1" type="ORF">SPARVUS_LOCUS7583986</name>
</gene>
<accession>A0ABN9DNU9</accession>
<dbReference type="Proteomes" id="UP001162483">
    <property type="component" value="Unassembled WGS sequence"/>
</dbReference>
<protein>
    <submittedName>
        <fullName evidence="1">Uncharacterized protein</fullName>
    </submittedName>
</protein>
<name>A0ABN9DNU9_9NEOB</name>
<evidence type="ECO:0000313" key="2">
    <source>
        <dbReference type="Proteomes" id="UP001162483"/>
    </source>
</evidence>
<organism evidence="1 2">
    <name type="scientific">Staurois parvus</name>
    <dbReference type="NCBI Taxonomy" id="386267"/>
    <lineage>
        <taxon>Eukaryota</taxon>
        <taxon>Metazoa</taxon>
        <taxon>Chordata</taxon>
        <taxon>Craniata</taxon>
        <taxon>Vertebrata</taxon>
        <taxon>Euteleostomi</taxon>
        <taxon>Amphibia</taxon>
        <taxon>Batrachia</taxon>
        <taxon>Anura</taxon>
        <taxon>Neobatrachia</taxon>
        <taxon>Ranoidea</taxon>
        <taxon>Ranidae</taxon>
        <taxon>Staurois</taxon>
    </lineage>
</organism>
<proteinExistence type="predicted"/>
<sequence length="115" mass="12679">MTLLALDCCGRALQIFLCLAMKENLHLRTCEKTMFSLTGVSELEPDLEYLLMKEQHLERTYRQLLKHVQQHAQESAVPETGALINFCAEGEPAGAPPAEELATGPNIAELCPALV</sequence>
<evidence type="ECO:0000313" key="1">
    <source>
        <dbReference type="EMBL" id="CAI9573082.1"/>
    </source>
</evidence>
<comment type="caution">
    <text evidence="1">The sequence shown here is derived from an EMBL/GenBank/DDBJ whole genome shotgun (WGS) entry which is preliminary data.</text>
</comment>
<keyword evidence="2" id="KW-1185">Reference proteome</keyword>
<dbReference type="EMBL" id="CATNWA010014537">
    <property type="protein sequence ID" value="CAI9573082.1"/>
    <property type="molecule type" value="Genomic_DNA"/>
</dbReference>
<reference evidence="1" key="1">
    <citation type="submission" date="2023-05" db="EMBL/GenBank/DDBJ databases">
        <authorList>
            <person name="Stuckert A."/>
        </authorList>
    </citation>
    <scope>NUCLEOTIDE SEQUENCE</scope>
</reference>